<keyword evidence="3" id="KW-1185">Reference proteome</keyword>
<dbReference type="AlphaFoldDB" id="A0A6B3RZ38"/>
<dbReference type="InterPro" id="IPR027802">
    <property type="entry name" value="Multi-ubiquitin_dom"/>
</dbReference>
<feature type="domain" description="Multi-ubiquitin" evidence="1">
    <location>
        <begin position="90"/>
        <end position="154"/>
    </location>
</feature>
<name>A0A6B3RZ38_9RHOB</name>
<gene>
    <name evidence="2" type="ORF">G3572_19610</name>
</gene>
<comment type="caution">
    <text evidence="2">The sequence shown here is derived from an EMBL/GenBank/DDBJ whole genome shotgun (WGS) entry which is preliminary data.</text>
</comment>
<dbReference type="EMBL" id="JAAIKE010000011">
    <property type="protein sequence ID" value="NEX48419.1"/>
    <property type="molecule type" value="Genomic_DNA"/>
</dbReference>
<dbReference type="Pfam" id="PF14452">
    <property type="entry name" value="Multi_ubiq"/>
    <property type="match status" value="2"/>
</dbReference>
<feature type="domain" description="Multi-ubiquitin" evidence="1">
    <location>
        <begin position="22"/>
        <end position="85"/>
    </location>
</feature>
<dbReference type="RefSeq" id="WP_164615082.1">
    <property type="nucleotide sequence ID" value="NZ_JAAIKE010000011.1"/>
</dbReference>
<evidence type="ECO:0000259" key="1">
    <source>
        <dbReference type="Pfam" id="PF14452"/>
    </source>
</evidence>
<proteinExistence type="predicted"/>
<dbReference type="Proteomes" id="UP000481421">
    <property type="component" value="Unassembled WGS sequence"/>
</dbReference>
<evidence type="ECO:0000313" key="2">
    <source>
        <dbReference type="EMBL" id="NEX48419.1"/>
    </source>
</evidence>
<organism evidence="2 3">
    <name type="scientific">Pseudotabrizicola algicola</name>
    <dbReference type="NCBI Taxonomy" id="2709381"/>
    <lineage>
        <taxon>Bacteria</taxon>
        <taxon>Pseudomonadati</taxon>
        <taxon>Pseudomonadota</taxon>
        <taxon>Alphaproteobacteria</taxon>
        <taxon>Rhodobacterales</taxon>
        <taxon>Paracoccaceae</taxon>
        <taxon>Pseudotabrizicola</taxon>
    </lineage>
</organism>
<accession>A0A6B3RZ38</accession>
<reference evidence="2 3" key="1">
    <citation type="submission" date="2020-02" db="EMBL/GenBank/DDBJ databases">
        <title>Rhodobacter algicola sp. nov., isolated from microalga culture.</title>
        <authorList>
            <person name="Park C.-Y."/>
        </authorList>
    </citation>
    <scope>NUCLEOTIDE SEQUENCE [LARGE SCALE GENOMIC DNA]</scope>
    <source>
        <strain evidence="2 3">ETT8</strain>
    </source>
</reference>
<sequence>MAAEQNGHDNGTFHISVGDAELNFRPVQIDDPVPTGRQILEAAGVRIPEEHLVFQLLRDGELEELRQDETTDLRGGRAERFLIFPGAESFRIELDGQVLEWGACAISGRVLKTIAKVDPKTYGVWLEVRGAEDRPIGDTELVRLDGKGLERFFTGISQTTEGGA</sequence>
<protein>
    <recommendedName>
        <fullName evidence="1">Multi-ubiquitin domain-containing protein</fullName>
    </recommendedName>
</protein>
<evidence type="ECO:0000313" key="3">
    <source>
        <dbReference type="Proteomes" id="UP000481421"/>
    </source>
</evidence>